<keyword evidence="3" id="KW-0998">Cell outer membrane</keyword>
<organism evidence="7 8">
    <name type="scientific">Capnocytophaga canimorsus</name>
    <dbReference type="NCBI Taxonomy" id="28188"/>
    <lineage>
        <taxon>Bacteria</taxon>
        <taxon>Pseudomonadati</taxon>
        <taxon>Bacteroidota</taxon>
        <taxon>Flavobacteriia</taxon>
        <taxon>Flavobacteriales</taxon>
        <taxon>Flavobacteriaceae</taxon>
        <taxon>Capnocytophaga</taxon>
    </lineage>
</organism>
<evidence type="ECO:0000313" key="7">
    <source>
        <dbReference type="EMBL" id="ATA91804.1"/>
    </source>
</evidence>
<dbReference type="EMBL" id="CP022388">
    <property type="protein sequence ID" value="ATA91804.1"/>
    <property type="molecule type" value="Genomic_DNA"/>
</dbReference>
<feature type="signal peptide" evidence="5">
    <location>
        <begin position="1"/>
        <end position="19"/>
    </location>
</feature>
<evidence type="ECO:0000256" key="1">
    <source>
        <dbReference type="ARBA" id="ARBA00004442"/>
    </source>
</evidence>
<dbReference type="Pfam" id="PF14905">
    <property type="entry name" value="OMP_b-brl_3"/>
    <property type="match status" value="1"/>
</dbReference>
<feature type="domain" description="Outer membrane protein beta-barrel" evidence="6">
    <location>
        <begin position="447"/>
        <end position="902"/>
    </location>
</feature>
<dbReference type="SUPFAM" id="SSF49464">
    <property type="entry name" value="Carboxypeptidase regulatory domain-like"/>
    <property type="match status" value="1"/>
</dbReference>
<feature type="compositionally biased region" description="Basic and acidic residues" evidence="4">
    <location>
        <begin position="409"/>
        <end position="419"/>
    </location>
</feature>
<evidence type="ECO:0000313" key="8">
    <source>
        <dbReference type="Proteomes" id="UP000243136"/>
    </source>
</evidence>
<dbReference type="InterPro" id="IPR036942">
    <property type="entry name" value="Beta-barrel_TonB_sf"/>
</dbReference>
<feature type="region of interest" description="Disordered" evidence="4">
    <location>
        <begin position="401"/>
        <end position="434"/>
    </location>
</feature>
<evidence type="ECO:0000256" key="3">
    <source>
        <dbReference type="ARBA" id="ARBA00023237"/>
    </source>
</evidence>
<gene>
    <name evidence="7" type="ORF">CGC56_06245</name>
</gene>
<evidence type="ECO:0000256" key="4">
    <source>
        <dbReference type="SAM" id="MobiDB-lite"/>
    </source>
</evidence>
<keyword evidence="2" id="KW-0472">Membrane</keyword>
<evidence type="ECO:0000256" key="2">
    <source>
        <dbReference type="ARBA" id="ARBA00023136"/>
    </source>
</evidence>
<keyword evidence="5" id="KW-0732">Signal</keyword>
<comment type="subcellular location">
    <subcellularLocation>
        <location evidence="1">Cell outer membrane</location>
    </subcellularLocation>
</comment>
<dbReference type="InterPro" id="IPR041700">
    <property type="entry name" value="OMP_b-brl_3"/>
</dbReference>
<dbReference type="RefSeq" id="WP_095917221.1">
    <property type="nucleotide sequence ID" value="NZ_CP022388.1"/>
</dbReference>
<dbReference type="AlphaFoldDB" id="A0A250G398"/>
<evidence type="ECO:0000259" key="6">
    <source>
        <dbReference type="Pfam" id="PF14905"/>
    </source>
</evidence>
<feature type="chain" id="PRO_5012670801" description="Outer membrane protein beta-barrel domain-containing protein" evidence="5">
    <location>
        <begin position="20"/>
        <end position="923"/>
    </location>
</feature>
<dbReference type="Proteomes" id="UP000243136">
    <property type="component" value="Chromosome"/>
</dbReference>
<evidence type="ECO:0000256" key="5">
    <source>
        <dbReference type="SAM" id="SignalP"/>
    </source>
</evidence>
<name>A0A250G398_9FLAO</name>
<dbReference type="SUPFAM" id="SSF56935">
    <property type="entry name" value="Porins"/>
    <property type="match status" value="1"/>
</dbReference>
<reference evidence="8" key="1">
    <citation type="submission" date="2017-06" db="EMBL/GenBank/DDBJ databases">
        <title>Capnocytophaga spp. assemblies.</title>
        <authorList>
            <person name="Gulvik C.A."/>
        </authorList>
    </citation>
    <scope>NUCLEOTIDE SEQUENCE [LARGE SCALE GENOMIC DNA]</scope>
    <source>
        <strain evidence="8">H5594</strain>
    </source>
</reference>
<sequence>MNKNFTLLFVLFLSFSAYSQQFTITGKVYDKSTQKPLEASTVFLKSVKDSTLVNYTISDAKGIFNLKGKSQEQELDLFITHIGNAPYKKRISTPKGTLDLGFIQMEIQAEELEGVTVLSEAIPITVKKDTLEFNADAFKLRPDATVEELLKNLPGVEVDAKGNITVNGTPVNEILVNGKPFFDDPKIATKNLTKEIVKKVQVSDTKTKEQKFTKEEGDPNNKSINIVLKEDKNKGYFGRATVGYGNKDRYELNGFGNYFQDQTRVSVLGSSNNINTLGFQYDEIFGMMGNVESRTVSRGRISMDGMDFGGGDGFNQSHIAGISYVDEYGKTMEVDGNYFYTYNDNESYSRNDRETTLPDRHYFSRNEQWGNSWNDSHNFRSELEYKIDSLTQISVRPRIAVSKGNSSNKSEEASYDSDRNPVNQSLSKSNSHNHNVNFENRVSFNRRFKGTKGSWGISLSNTNNRSEREQELYNTRVIFRSHPHPFTQIRDQHQYTDNRSDHYYVRATLRYPLFKDFLLRAGYNLSKTDAKNNVNTYDADANGNYVDFNTALSSDFLTENTRHKPEVGFEWRTGKFRFNSDVGMIYNRIENQDFLRNLELDKTFRNPDFRFRMNYEMKKGSSINFSYDTSTRVPSVTQLQPVDNVSNPLHTFTGNPDLKPSFTNAFRMSFNNYNWETRSGIFVYFTTEFQEDKITSITLTNDDLTRKTTYTNVDGDFSVYGGFNLDKSYKVGKNKIGYQVNLWGNINKNNLFSNGTRYAITNYDLYPNLGLNYNYDEKVDLDLEYSPWFKKATYDLEAFENQNYSGQRASFRITTYVPKNVIFGSDIEFSYQPYMNDGFRKTYFYWNMSLGYKFLDEKATLQLKAFDLLNQTVDAWRTITQDYVQDSQKLMLKQYFMLSFSYKINKVGGKGNQPRRGGRVRIF</sequence>
<dbReference type="Gene3D" id="2.40.170.20">
    <property type="entry name" value="TonB-dependent receptor, beta-barrel domain"/>
    <property type="match status" value="1"/>
</dbReference>
<dbReference type="InterPro" id="IPR008969">
    <property type="entry name" value="CarboxyPept-like_regulatory"/>
</dbReference>
<accession>A0A250G398</accession>
<proteinExistence type="predicted"/>
<dbReference type="GO" id="GO:0009279">
    <property type="term" value="C:cell outer membrane"/>
    <property type="evidence" value="ECO:0007669"/>
    <property type="project" value="UniProtKB-SubCell"/>
</dbReference>
<protein>
    <recommendedName>
        <fullName evidence="6">Outer membrane protein beta-barrel domain-containing protein</fullName>
    </recommendedName>
</protein>
<feature type="compositionally biased region" description="Polar residues" evidence="4">
    <location>
        <begin position="420"/>
        <end position="434"/>
    </location>
</feature>